<feature type="repeat" description="PPR" evidence="2">
    <location>
        <begin position="351"/>
        <end position="385"/>
    </location>
</feature>
<feature type="repeat" description="PPR" evidence="2">
    <location>
        <begin position="320"/>
        <end position="350"/>
    </location>
</feature>
<dbReference type="PROSITE" id="PS51375">
    <property type="entry name" value="PPR"/>
    <property type="match status" value="4"/>
</dbReference>
<dbReference type="NCBIfam" id="TIGR00756">
    <property type="entry name" value="PPR"/>
    <property type="match status" value="6"/>
</dbReference>
<accession>A0A8J5K741</accession>
<evidence type="ECO:0000256" key="2">
    <source>
        <dbReference type="PROSITE-ProRule" id="PRU00708"/>
    </source>
</evidence>
<dbReference type="Pfam" id="PF13041">
    <property type="entry name" value="PPR_2"/>
    <property type="match status" value="2"/>
</dbReference>
<dbReference type="PANTHER" id="PTHR47926:SF424">
    <property type="entry name" value="PENTACOTRIPEPTIDE-REPEAT REGION OF PRORP DOMAIN-CONTAINING PROTEIN"/>
    <property type="match status" value="1"/>
</dbReference>
<dbReference type="Pfam" id="PF01535">
    <property type="entry name" value="PPR"/>
    <property type="match status" value="4"/>
</dbReference>
<keyword evidence="1" id="KW-0677">Repeat</keyword>
<dbReference type="Pfam" id="PF20431">
    <property type="entry name" value="E_motif"/>
    <property type="match status" value="1"/>
</dbReference>
<dbReference type="InterPro" id="IPR046960">
    <property type="entry name" value="PPR_At4g14850-like_plant"/>
</dbReference>
<evidence type="ECO:0000313" key="4">
    <source>
        <dbReference type="Proteomes" id="UP000734854"/>
    </source>
</evidence>
<name>A0A8J5K741_ZINOF</name>
<dbReference type="InterPro" id="IPR046848">
    <property type="entry name" value="E_motif"/>
</dbReference>
<dbReference type="EMBL" id="JACMSC010000018">
    <property type="protein sequence ID" value="KAG6476234.1"/>
    <property type="molecule type" value="Genomic_DNA"/>
</dbReference>
<protein>
    <recommendedName>
        <fullName evidence="5">Pentatricopeptide repeat-containing protein</fullName>
    </recommendedName>
</protein>
<sequence length="757" mass="84462">MASGKLHSVLITHILHGHATTRSIDSATALSTAYRQSCYFHDAFKVFDRVHHQTLQSFKALIPGLSRHQCFHHLLPVFTGLLDNANLHPSSVNLTSLLRACATPKQVKQLHGLSLKMGHDSDAYIVTSLITKYSNCSELSSARRVFELMPQKKVATFNAMLSALVRNAEFLSALKLFRDMVVVLRPSSVTVASLLPACMTSMLGKQLHVFSLKVGHDSDAYVATALLTMYSNCSELSFARRIFQLMLDKKVATFNAMLSALVRNAEFLSALNLFREMLVVLQSNSSTLLTVLSACSELSSLRFGKQIHCYVFRNGLSYHDVKIGTALVRMYCKCSLVEQAHRVFQQMEDRNLVTWNTMISGFLCHGNVHSALSLFHQLRVERISPDAVTWNILISGLSRHGNVTEAYRLLVLVRLDQVTPSLSLECMTSLLQVSSSTSNLLFGKEIHCHALRIGVGRKDDVFQTALIDMYMKCGYSLHACRVFNHVESKSMDPVMWNAMISGYGRNGEHNAALELFREMLEHEVKPSAASFLASLSACSHSGQVEKGMKIFKFMTVVCGIKPSKEHLGCLIDLLGRAGKLSEAENFICEIPEPSSSMYSSLLGASRHYAEAELGKAMSKKFYKLEPRNSTSLVILSNIYAKQGKWEEEILNGELHKFIIQNKASLPRTSLDKLKEGILLDRCQALLPLKEISGVPIQTKLDDAQCNAHDRFQKAKQVEISIQDNQIHPSEQSSAYQYYSLTRSYFTKEAIVSPRSTG</sequence>
<dbReference type="InterPro" id="IPR011990">
    <property type="entry name" value="TPR-like_helical_dom_sf"/>
</dbReference>
<dbReference type="Proteomes" id="UP000734854">
    <property type="component" value="Unassembled WGS sequence"/>
</dbReference>
<evidence type="ECO:0000313" key="3">
    <source>
        <dbReference type="EMBL" id="KAG6476234.1"/>
    </source>
</evidence>
<feature type="repeat" description="PPR" evidence="2">
    <location>
        <begin position="386"/>
        <end position="420"/>
    </location>
</feature>
<organism evidence="3 4">
    <name type="scientific">Zingiber officinale</name>
    <name type="common">Ginger</name>
    <name type="synonym">Amomum zingiber</name>
    <dbReference type="NCBI Taxonomy" id="94328"/>
    <lineage>
        <taxon>Eukaryota</taxon>
        <taxon>Viridiplantae</taxon>
        <taxon>Streptophyta</taxon>
        <taxon>Embryophyta</taxon>
        <taxon>Tracheophyta</taxon>
        <taxon>Spermatophyta</taxon>
        <taxon>Magnoliopsida</taxon>
        <taxon>Liliopsida</taxon>
        <taxon>Zingiberales</taxon>
        <taxon>Zingiberaceae</taxon>
        <taxon>Zingiber</taxon>
    </lineage>
</organism>
<dbReference type="FunFam" id="1.25.40.10:FF:000158">
    <property type="entry name" value="pentatricopeptide repeat-containing protein At2g33680"/>
    <property type="match status" value="1"/>
</dbReference>
<dbReference type="AlphaFoldDB" id="A0A8J5K741"/>
<evidence type="ECO:0008006" key="5">
    <source>
        <dbReference type="Google" id="ProtNLM"/>
    </source>
</evidence>
<dbReference type="Gene3D" id="1.25.40.10">
    <property type="entry name" value="Tetratricopeptide repeat domain"/>
    <property type="match status" value="4"/>
</dbReference>
<dbReference type="InterPro" id="IPR002885">
    <property type="entry name" value="PPR_rpt"/>
</dbReference>
<dbReference type="GO" id="GO:0003723">
    <property type="term" value="F:RNA binding"/>
    <property type="evidence" value="ECO:0007669"/>
    <property type="project" value="InterPro"/>
</dbReference>
<gene>
    <name evidence="3" type="ORF">ZIOFF_065472</name>
</gene>
<keyword evidence="4" id="KW-1185">Reference proteome</keyword>
<dbReference type="GO" id="GO:0009451">
    <property type="term" value="P:RNA modification"/>
    <property type="evidence" value="ECO:0007669"/>
    <property type="project" value="InterPro"/>
</dbReference>
<evidence type="ECO:0000256" key="1">
    <source>
        <dbReference type="ARBA" id="ARBA00022737"/>
    </source>
</evidence>
<dbReference type="GO" id="GO:0099402">
    <property type="term" value="P:plant organ development"/>
    <property type="evidence" value="ECO:0007669"/>
    <property type="project" value="UniProtKB-ARBA"/>
</dbReference>
<feature type="repeat" description="PPR" evidence="2">
    <location>
        <begin position="492"/>
        <end position="526"/>
    </location>
</feature>
<reference evidence="3 4" key="1">
    <citation type="submission" date="2020-08" db="EMBL/GenBank/DDBJ databases">
        <title>Plant Genome Project.</title>
        <authorList>
            <person name="Zhang R.-G."/>
        </authorList>
    </citation>
    <scope>NUCLEOTIDE SEQUENCE [LARGE SCALE GENOMIC DNA]</scope>
    <source>
        <tissue evidence="3">Rhizome</tissue>
    </source>
</reference>
<proteinExistence type="predicted"/>
<dbReference type="FunFam" id="1.25.40.10:FF:000073">
    <property type="entry name" value="Pentatricopeptide repeat-containing protein chloroplastic"/>
    <property type="match status" value="1"/>
</dbReference>
<comment type="caution">
    <text evidence="3">The sequence shown here is derived from an EMBL/GenBank/DDBJ whole genome shotgun (WGS) entry which is preliminary data.</text>
</comment>
<dbReference type="PANTHER" id="PTHR47926">
    <property type="entry name" value="PENTATRICOPEPTIDE REPEAT-CONTAINING PROTEIN"/>
    <property type="match status" value="1"/>
</dbReference>